<evidence type="ECO:0008006" key="3">
    <source>
        <dbReference type="Google" id="ProtNLM"/>
    </source>
</evidence>
<dbReference type="PATRIC" id="fig|1268635.3.peg.2063"/>
<dbReference type="eggNOG" id="ENOG50311XH">
    <property type="taxonomic scope" value="Bacteria"/>
</dbReference>
<reference evidence="1 2" key="1">
    <citation type="journal article" date="2013" name="Int. J. Med. Microbiol.">
        <title>Legionella oakridgensis ATCC 33761 genome sequence and phenotypic characterization reveals its replication capacity in amoebae.</title>
        <authorList>
            <person name="Brzuszkiewicz E."/>
            <person name="Schulz T."/>
            <person name="Rydzewski K."/>
            <person name="Daniel R."/>
            <person name="Gillmaier N."/>
            <person name="Dittmann C."/>
            <person name="Holland G."/>
            <person name="Schunder E."/>
            <person name="Lautner M."/>
            <person name="Eisenreich W."/>
            <person name="Luck C."/>
            <person name="Heuner K."/>
        </authorList>
    </citation>
    <scope>NUCLEOTIDE SEQUENCE [LARGE SCALE GENOMIC DNA]</scope>
    <source>
        <strain>OR-10</strain>
        <strain evidence="2">ATCC 33761</strain>
    </source>
</reference>
<evidence type="ECO:0000313" key="2">
    <source>
        <dbReference type="Proteomes" id="UP000018838"/>
    </source>
</evidence>
<name>W0BGK7_9GAMM</name>
<dbReference type="RefSeq" id="WP_025386053.1">
    <property type="nucleotide sequence ID" value="NZ_CP004006.1"/>
</dbReference>
<organism evidence="1 2">
    <name type="scientific">Legionella oakridgensis ATCC 33761 = DSM 21215</name>
    <dbReference type="NCBI Taxonomy" id="1268635"/>
    <lineage>
        <taxon>Bacteria</taxon>
        <taxon>Pseudomonadati</taxon>
        <taxon>Pseudomonadota</taxon>
        <taxon>Gammaproteobacteria</taxon>
        <taxon>Legionellales</taxon>
        <taxon>Legionellaceae</taxon>
        <taxon>Legionella</taxon>
    </lineage>
</organism>
<accession>W0BGK7</accession>
<dbReference type="KEGG" id="lok:Loa_02025"/>
<dbReference type="STRING" id="1268635.Loa_02025"/>
<dbReference type="Proteomes" id="UP000018838">
    <property type="component" value="Chromosome"/>
</dbReference>
<sequence length="101" mass="11664">MELSFLECTIRKHPEVCTTLIDNELVVMGPDDNIYYRINASGIKIWDFLEAPCTIKDVINYIASYYGVEQHCVFEDVQAFLVCLLEKKSYVMFLAKLTSNK</sequence>
<dbReference type="Pfam" id="PF05402">
    <property type="entry name" value="PqqD"/>
    <property type="match status" value="1"/>
</dbReference>
<dbReference type="Gene3D" id="1.10.10.1150">
    <property type="entry name" value="Coenzyme PQQ synthesis protein D (PqqD)"/>
    <property type="match status" value="1"/>
</dbReference>
<dbReference type="EMBL" id="CP004006">
    <property type="protein sequence ID" value="AHE67569.1"/>
    <property type="molecule type" value="Genomic_DNA"/>
</dbReference>
<protein>
    <recommendedName>
        <fullName evidence="3">Coenzyme PQQ synthesis protein D</fullName>
    </recommendedName>
</protein>
<proteinExistence type="predicted"/>
<dbReference type="InterPro" id="IPR041881">
    <property type="entry name" value="PqqD_sf"/>
</dbReference>
<keyword evidence="2" id="KW-1185">Reference proteome</keyword>
<evidence type="ECO:0000313" key="1">
    <source>
        <dbReference type="EMBL" id="AHE67569.1"/>
    </source>
</evidence>
<dbReference type="HOGENOM" id="CLU_159325_2_4_6"/>
<gene>
    <name evidence="1" type="ORF">Loa_02025</name>
</gene>
<dbReference type="AlphaFoldDB" id="W0BGK7"/>
<dbReference type="InterPro" id="IPR008792">
    <property type="entry name" value="PQQD"/>
</dbReference>